<dbReference type="OrthoDB" id="9059at2157"/>
<dbReference type="Gene3D" id="3.40.50.360">
    <property type="match status" value="1"/>
</dbReference>
<dbReference type="RefSeq" id="WP_089817798.1">
    <property type="nucleotide sequence ID" value="NZ_FOZK01000003.1"/>
</dbReference>
<sequence length="182" mass="19330">MQPVPTVVAICGSLGDPSTTQRALGHALDAAADAGAETELIDLREWDLPLFDPDDRDRGDAEKLRRVVGEADAVIMGTPVYHGMVSSALKNAFDYLGKDEFAGKTVGLLATAGGGSYAPTLEHLRTGVRTVHGWTLPHEVGIRGASSAFDADGEFVDPDLAARVEKLGRMTAEYALIEPEKL</sequence>
<proteinExistence type="inferred from homology"/>
<dbReference type="GO" id="GO:0016491">
    <property type="term" value="F:oxidoreductase activity"/>
    <property type="evidence" value="ECO:0007669"/>
    <property type="project" value="InterPro"/>
</dbReference>
<name>A0A1I6LXH8_9EURY</name>
<comment type="cofactor">
    <cofactor evidence="1">
        <name>[4Fe-4S] cluster</name>
        <dbReference type="ChEBI" id="CHEBI:49883"/>
    </cofactor>
</comment>
<evidence type="ECO:0000256" key="2">
    <source>
        <dbReference type="ARBA" id="ARBA00038292"/>
    </source>
</evidence>
<dbReference type="STRING" id="767519.SAMN05216559_3357"/>
<dbReference type="PANTHER" id="PTHR30543:SF21">
    <property type="entry name" value="NAD(P)H-DEPENDENT FMN REDUCTASE LOT6"/>
    <property type="match status" value="1"/>
</dbReference>
<comment type="similarity">
    <text evidence="2">Belongs to the SsuE family. Isf subfamily.</text>
</comment>
<dbReference type="PANTHER" id="PTHR30543">
    <property type="entry name" value="CHROMATE REDUCTASE"/>
    <property type="match status" value="1"/>
</dbReference>
<dbReference type="Pfam" id="PF03358">
    <property type="entry name" value="FMN_red"/>
    <property type="match status" value="1"/>
</dbReference>
<dbReference type="Proteomes" id="UP000199062">
    <property type="component" value="Unassembled WGS sequence"/>
</dbReference>
<dbReference type="GO" id="GO:0010181">
    <property type="term" value="F:FMN binding"/>
    <property type="evidence" value="ECO:0007669"/>
    <property type="project" value="TreeGrafter"/>
</dbReference>
<feature type="domain" description="NADPH-dependent FMN reductase-like" evidence="3">
    <location>
        <begin position="6"/>
        <end position="143"/>
    </location>
</feature>
<gene>
    <name evidence="4" type="ORF">SAMN05216559_3357</name>
</gene>
<dbReference type="AlphaFoldDB" id="A0A1I6LXH8"/>
<evidence type="ECO:0000313" key="4">
    <source>
        <dbReference type="EMBL" id="SFS08120.1"/>
    </source>
</evidence>
<dbReference type="EMBL" id="FOZK01000003">
    <property type="protein sequence ID" value="SFS08120.1"/>
    <property type="molecule type" value="Genomic_DNA"/>
</dbReference>
<reference evidence="4 5" key="1">
    <citation type="submission" date="2016-10" db="EMBL/GenBank/DDBJ databases">
        <authorList>
            <person name="de Groot N.N."/>
        </authorList>
    </citation>
    <scope>NUCLEOTIDE SEQUENCE [LARGE SCALE GENOMIC DNA]</scope>
    <source>
        <strain evidence="4 5">CGMCC 1.10457</strain>
    </source>
</reference>
<evidence type="ECO:0000313" key="5">
    <source>
        <dbReference type="Proteomes" id="UP000199062"/>
    </source>
</evidence>
<dbReference type="InterPro" id="IPR029039">
    <property type="entry name" value="Flavoprotein-like_sf"/>
</dbReference>
<dbReference type="SUPFAM" id="SSF52218">
    <property type="entry name" value="Flavoproteins"/>
    <property type="match status" value="1"/>
</dbReference>
<organism evidence="4 5">
    <name type="scientific">Halomicrobium zhouii</name>
    <dbReference type="NCBI Taxonomy" id="767519"/>
    <lineage>
        <taxon>Archaea</taxon>
        <taxon>Methanobacteriati</taxon>
        <taxon>Methanobacteriota</taxon>
        <taxon>Stenosarchaea group</taxon>
        <taxon>Halobacteria</taxon>
        <taxon>Halobacteriales</taxon>
        <taxon>Haloarculaceae</taxon>
        <taxon>Halomicrobium</taxon>
    </lineage>
</organism>
<evidence type="ECO:0000256" key="1">
    <source>
        <dbReference type="ARBA" id="ARBA00001966"/>
    </source>
</evidence>
<keyword evidence="5" id="KW-1185">Reference proteome</keyword>
<protein>
    <submittedName>
        <fullName evidence="4">NAD(P)H-dependent FMN reductase</fullName>
    </submittedName>
</protein>
<evidence type="ECO:0000259" key="3">
    <source>
        <dbReference type="Pfam" id="PF03358"/>
    </source>
</evidence>
<accession>A0A1I6LXH8</accession>
<dbReference type="InterPro" id="IPR050712">
    <property type="entry name" value="NAD(P)H-dep_reductase"/>
</dbReference>
<dbReference type="InterPro" id="IPR005025">
    <property type="entry name" value="FMN_Rdtase-like_dom"/>
</dbReference>
<dbReference type="GO" id="GO:0005829">
    <property type="term" value="C:cytosol"/>
    <property type="evidence" value="ECO:0007669"/>
    <property type="project" value="TreeGrafter"/>
</dbReference>